<reference evidence="1" key="1">
    <citation type="submission" date="2017-07" db="EMBL/GenBank/DDBJ databases">
        <title>Taro Niue Genome Assembly and Annotation.</title>
        <authorList>
            <person name="Atibalentja N."/>
            <person name="Keating K."/>
            <person name="Fields C.J."/>
        </authorList>
    </citation>
    <scope>NUCLEOTIDE SEQUENCE</scope>
    <source>
        <strain evidence="1">Niue_2</strain>
        <tissue evidence="1">Leaf</tissue>
    </source>
</reference>
<name>A0A843U5M7_COLES</name>
<gene>
    <name evidence="1" type="ORF">Taro_008001</name>
</gene>
<protein>
    <submittedName>
        <fullName evidence="1">Uncharacterized protein</fullName>
    </submittedName>
</protein>
<dbReference type="AlphaFoldDB" id="A0A843U5M7"/>
<evidence type="ECO:0000313" key="2">
    <source>
        <dbReference type="Proteomes" id="UP000652761"/>
    </source>
</evidence>
<dbReference type="EMBL" id="NMUH01000258">
    <property type="protein sequence ID" value="MQL75619.1"/>
    <property type="molecule type" value="Genomic_DNA"/>
</dbReference>
<comment type="caution">
    <text evidence="1">The sequence shown here is derived from an EMBL/GenBank/DDBJ whole genome shotgun (WGS) entry which is preliminary data.</text>
</comment>
<sequence>MAVSVPMPLQLILPIWKIMVGSSPSSSSASPLHDHYPSLSLSLSLSLSRPSSVVLLCLSYLGGSNRLWQGPIAWALSTNRWQEVVCAKHVVPNHKYCEHHMCQGHHCPIKLMERGTTSISDVSTVSPSTTPL</sequence>
<keyword evidence="2" id="KW-1185">Reference proteome</keyword>
<dbReference type="Proteomes" id="UP000652761">
    <property type="component" value="Unassembled WGS sequence"/>
</dbReference>
<proteinExistence type="predicted"/>
<accession>A0A843U5M7</accession>
<organism evidence="1 2">
    <name type="scientific">Colocasia esculenta</name>
    <name type="common">Wild taro</name>
    <name type="synonym">Arum esculentum</name>
    <dbReference type="NCBI Taxonomy" id="4460"/>
    <lineage>
        <taxon>Eukaryota</taxon>
        <taxon>Viridiplantae</taxon>
        <taxon>Streptophyta</taxon>
        <taxon>Embryophyta</taxon>
        <taxon>Tracheophyta</taxon>
        <taxon>Spermatophyta</taxon>
        <taxon>Magnoliopsida</taxon>
        <taxon>Liliopsida</taxon>
        <taxon>Araceae</taxon>
        <taxon>Aroideae</taxon>
        <taxon>Colocasieae</taxon>
        <taxon>Colocasia</taxon>
    </lineage>
</organism>
<evidence type="ECO:0000313" key="1">
    <source>
        <dbReference type="EMBL" id="MQL75619.1"/>
    </source>
</evidence>